<dbReference type="Gene3D" id="3.40.50.2300">
    <property type="match status" value="1"/>
</dbReference>
<dbReference type="PANTHER" id="PTHR42872:SF3">
    <property type="entry name" value="PROTEIN-GLUTAMATE METHYLESTERASE_PROTEIN-GLUTAMINE GLUTAMINASE 1"/>
    <property type="match status" value="1"/>
</dbReference>
<sequence length="399" mass="42812">MAVKVLVVDDSSFFRRRVSEILNADPRLEVVGNAVNGKEAVEMAGRMQPDVITMDIEMPVMDGITAVREIMQANPTPILMFSSLTHEGAKATLDALDAGALDFLPKKFEDIARNRDEAVSLLQKRVTELARKRVFMRRPARTATTLRDASRDNSPEPVRPLSAARSAVGSQSLSTSNLKSANPVSALRQPAARPTAAKPAARFKPSGKKYQLMAIGTSTGGPVALQKILTALPANFPLPIVLIQHMPATFTAAFAARLNNLCKIGVKEAQDGDVLKPGMAYLAPGGMQMMLDGRPGSVRLRIIDGGDRMNYKPCVDVTFGSAAKVYHDKVLSMVLTGMGADGREGARMLKNSGATIWAQDEDSCVVYGMPQAVAKAGISSEDLPLERIAERISVELGLA</sequence>
<keyword evidence="11" id="KW-1185">Reference proteome</keyword>
<dbReference type="EC" id="3.5.1.44" evidence="4"/>
<comment type="catalytic activity">
    <reaction evidence="3 4">
        <text>[protein]-L-glutamate 5-O-methyl ester + H2O = L-glutamyl-[protein] + methanol + H(+)</text>
        <dbReference type="Rhea" id="RHEA:23236"/>
        <dbReference type="Rhea" id="RHEA-COMP:10208"/>
        <dbReference type="Rhea" id="RHEA-COMP:10311"/>
        <dbReference type="ChEBI" id="CHEBI:15377"/>
        <dbReference type="ChEBI" id="CHEBI:15378"/>
        <dbReference type="ChEBI" id="CHEBI:17790"/>
        <dbReference type="ChEBI" id="CHEBI:29973"/>
        <dbReference type="ChEBI" id="CHEBI:82795"/>
        <dbReference type="EC" id="3.1.1.61"/>
    </reaction>
</comment>
<comment type="PTM">
    <text evidence="4">Phosphorylated by CheA. Phosphorylation of the N-terminal regulatory domain activates the methylesterase activity.</text>
</comment>
<evidence type="ECO:0000259" key="9">
    <source>
        <dbReference type="PROSITE" id="PS50122"/>
    </source>
</evidence>
<dbReference type="EMBL" id="JAWJZI010000010">
    <property type="protein sequence ID" value="MDV5171102.1"/>
    <property type="molecule type" value="Genomic_DNA"/>
</dbReference>
<feature type="active site" evidence="4 5">
    <location>
        <position position="218"/>
    </location>
</feature>
<evidence type="ECO:0000313" key="10">
    <source>
        <dbReference type="EMBL" id="MDV5171102.1"/>
    </source>
</evidence>
<comment type="function">
    <text evidence="4">Involved in chemotaxis. Part of a chemotaxis signal transduction system that modulates chemotaxis in response to various stimuli. Catalyzes the demethylation of specific methylglutamate residues introduced into the chemoreceptors (methyl-accepting chemotaxis proteins or MCP) by CheR. Also mediates the irreversible deamidation of specific glutamine residues to glutamic acid.</text>
</comment>
<accession>A0ABU3ZM45</accession>
<evidence type="ECO:0000256" key="3">
    <source>
        <dbReference type="ARBA" id="ARBA00048267"/>
    </source>
</evidence>
<comment type="subcellular location">
    <subcellularLocation>
        <location evidence="4">Cytoplasm</location>
    </subcellularLocation>
</comment>
<dbReference type="PANTHER" id="PTHR42872">
    <property type="entry name" value="PROTEIN-GLUTAMATE METHYLESTERASE/PROTEIN-GLUTAMINE GLUTAMINASE"/>
    <property type="match status" value="1"/>
</dbReference>
<dbReference type="InterPro" id="IPR035909">
    <property type="entry name" value="CheB_C"/>
</dbReference>
<reference evidence="10 11" key="1">
    <citation type="submission" date="2023-10" db="EMBL/GenBank/DDBJ databases">
        <title>Marine bacteria isolated from horseshoe crab.</title>
        <authorList>
            <person name="Cheng T.H."/>
        </authorList>
    </citation>
    <scope>NUCLEOTIDE SEQUENCE [LARGE SCALE GENOMIC DNA]</scope>
    <source>
        <strain evidence="10 11">HSC6</strain>
    </source>
</reference>
<feature type="region of interest" description="Disordered" evidence="7">
    <location>
        <begin position="140"/>
        <end position="203"/>
    </location>
</feature>
<organism evidence="10 11">
    <name type="scientific">Photobacterium rosenbergii</name>
    <dbReference type="NCBI Taxonomy" id="294936"/>
    <lineage>
        <taxon>Bacteria</taxon>
        <taxon>Pseudomonadati</taxon>
        <taxon>Pseudomonadota</taxon>
        <taxon>Gammaproteobacteria</taxon>
        <taxon>Vibrionales</taxon>
        <taxon>Vibrionaceae</taxon>
        <taxon>Photobacterium</taxon>
    </lineage>
</organism>
<feature type="domain" description="Response regulatory" evidence="8">
    <location>
        <begin position="4"/>
        <end position="121"/>
    </location>
</feature>
<dbReference type="SUPFAM" id="SSF52172">
    <property type="entry name" value="CheY-like"/>
    <property type="match status" value="1"/>
</dbReference>
<feature type="compositionally biased region" description="Polar residues" evidence="7">
    <location>
        <begin position="168"/>
        <end position="183"/>
    </location>
</feature>
<dbReference type="InterPro" id="IPR001789">
    <property type="entry name" value="Sig_transdc_resp-reg_receiver"/>
</dbReference>
<keyword evidence="4" id="KW-0963">Cytoplasm</keyword>
<dbReference type="PROSITE" id="PS50122">
    <property type="entry name" value="CHEB"/>
    <property type="match status" value="1"/>
</dbReference>
<gene>
    <name evidence="4" type="primary">cheB</name>
    <name evidence="10" type="ORF">R2X38_19065</name>
</gene>
<comment type="caution">
    <text evidence="10">The sequence shown here is derived from an EMBL/GenBank/DDBJ whole genome shotgun (WGS) entry which is preliminary data.</text>
</comment>
<evidence type="ECO:0000259" key="8">
    <source>
        <dbReference type="PROSITE" id="PS50110"/>
    </source>
</evidence>
<evidence type="ECO:0000313" key="11">
    <source>
        <dbReference type="Proteomes" id="UP001186452"/>
    </source>
</evidence>
<dbReference type="InterPro" id="IPR011006">
    <property type="entry name" value="CheY-like_superfamily"/>
</dbReference>
<dbReference type="NCBIfam" id="NF001965">
    <property type="entry name" value="PRK00742.1"/>
    <property type="match status" value="1"/>
</dbReference>
<dbReference type="PROSITE" id="PS50110">
    <property type="entry name" value="RESPONSE_REGULATORY"/>
    <property type="match status" value="1"/>
</dbReference>
<dbReference type="HAMAP" id="MF_00099">
    <property type="entry name" value="CheB_chemtxs"/>
    <property type="match status" value="1"/>
</dbReference>
<evidence type="ECO:0000256" key="2">
    <source>
        <dbReference type="ARBA" id="ARBA00022801"/>
    </source>
</evidence>
<dbReference type="Gene3D" id="3.40.50.180">
    <property type="entry name" value="Methylesterase CheB, C-terminal domain"/>
    <property type="match status" value="1"/>
</dbReference>
<proteinExistence type="inferred from homology"/>
<dbReference type="CDD" id="cd17541">
    <property type="entry name" value="REC_CheB-like"/>
    <property type="match status" value="1"/>
</dbReference>
<dbReference type="SMART" id="SM00448">
    <property type="entry name" value="REC"/>
    <property type="match status" value="1"/>
</dbReference>
<dbReference type="RefSeq" id="WP_317523929.1">
    <property type="nucleotide sequence ID" value="NZ_JAWJZI010000010.1"/>
</dbReference>
<comment type="similarity">
    <text evidence="4">Belongs to the CheB family.</text>
</comment>
<keyword evidence="2 4" id="KW-0378">Hydrolase</keyword>
<dbReference type="InterPro" id="IPR008248">
    <property type="entry name" value="CheB-like"/>
</dbReference>
<dbReference type="Pfam" id="PF01339">
    <property type="entry name" value="CheB_methylest"/>
    <property type="match status" value="1"/>
</dbReference>
<dbReference type="InterPro" id="IPR000673">
    <property type="entry name" value="Sig_transdc_resp-reg_Me-estase"/>
</dbReference>
<dbReference type="Pfam" id="PF00072">
    <property type="entry name" value="Response_reg"/>
    <property type="match status" value="1"/>
</dbReference>
<evidence type="ECO:0000256" key="4">
    <source>
        <dbReference type="HAMAP-Rule" id="MF_00099"/>
    </source>
</evidence>
<evidence type="ECO:0000256" key="1">
    <source>
        <dbReference type="ARBA" id="ARBA00022500"/>
    </source>
</evidence>
<feature type="active site" evidence="4 5">
    <location>
        <position position="341"/>
    </location>
</feature>
<name>A0ABU3ZM45_9GAMM</name>
<comment type="domain">
    <text evidence="4">Contains a C-terminal catalytic domain, and an N-terminal region which modulates catalytic activity.</text>
</comment>
<dbReference type="EC" id="3.1.1.61" evidence="4"/>
<evidence type="ECO:0000256" key="6">
    <source>
        <dbReference type="PROSITE-ProRule" id="PRU00169"/>
    </source>
</evidence>
<keyword evidence="1 4" id="KW-0145">Chemotaxis</keyword>
<evidence type="ECO:0000256" key="7">
    <source>
        <dbReference type="SAM" id="MobiDB-lite"/>
    </source>
</evidence>
<dbReference type="Proteomes" id="UP001186452">
    <property type="component" value="Unassembled WGS sequence"/>
</dbReference>
<dbReference type="SUPFAM" id="SSF52738">
    <property type="entry name" value="Methylesterase CheB, C-terminal domain"/>
    <property type="match status" value="1"/>
</dbReference>
<protein>
    <recommendedName>
        <fullName evidence="4">Protein-glutamate methylesterase/protein-glutamine glutaminase</fullName>
        <ecNumber evidence="4">3.1.1.61</ecNumber>
        <ecNumber evidence="4">3.5.1.44</ecNumber>
    </recommendedName>
</protein>
<feature type="compositionally biased region" description="Low complexity" evidence="7">
    <location>
        <begin position="190"/>
        <end position="203"/>
    </location>
</feature>
<evidence type="ECO:0000256" key="5">
    <source>
        <dbReference type="PROSITE-ProRule" id="PRU00050"/>
    </source>
</evidence>
<dbReference type="CDD" id="cd16432">
    <property type="entry name" value="CheB_Rec"/>
    <property type="match status" value="1"/>
</dbReference>
<dbReference type="GO" id="GO:0008984">
    <property type="term" value="F:protein-glutamate methylesterase activity"/>
    <property type="evidence" value="ECO:0007669"/>
    <property type="project" value="UniProtKB-EC"/>
</dbReference>
<feature type="domain" description="CheB-type methylesterase" evidence="9">
    <location>
        <begin position="206"/>
        <end position="399"/>
    </location>
</feature>
<feature type="modified residue" description="4-aspartylphosphate" evidence="4 6">
    <location>
        <position position="55"/>
    </location>
</feature>
<comment type="catalytic activity">
    <reaction evidence="4">
        <text>L-glutaminyl-[protein] + H2O = L-glutamyl-[protein] + NH4(+)</text>
        <dbReference type="Rhea" id="RHEA:16441"/>
        <dbReference type="Rhea" id="RHEA-COMP:10207"/>
        <dbReference type="Rhea" id="RHEA-COMP:10208"/>
        <dbReference type="ChEBI" id="CHEBI:15377"/>
        <dbReference type="ChEBI" id="CHEBI:28938"/>
        <dbReference type="ChEBI" id="CHEBI:29973"/>
        <dbReference type="ChEBI" id="CHEBI:30011"/>
        <dbReference type="EC" id="3.5.1.44"/>
    </reaction>
</comment>
<dbReference type="PIRSF" id="PIRSF000876">
    <property type="entry name" value="RR_chemtxs_CheB"/>
    <property type="match status" value="1"/>
</dbReference>
<keyword evidence="4 6" id="KW-0597">Phosphoprotein</keyword>
<feature type="active site" evidence="4 5">
    <location>
        <position position="245"/>
    </location>
</feature>